<evidence type="ECO:0000256" key="1">
    <source>
        <dbReference type="SAM" id="MobiDB-lite"/>
    </source>
</evidence>
<sequence length="82" mass="8993">LRRPRRPRLPGALLEQVPRHEAGRSAAGADAGRARARLQAGGRASHHPAERLAGRVQQVPARLPAGRQRSHRGTHRQDVRPV</sequence>
<organism evidence="2">
    <name type="scientific">Tanacetum cinerariifolium</name>
    <name type="common">Dalmatian daisy</name>
    <name type="synonym">Chrysanthemum cinerariifolium</name>
    <dbReference type="NCBI Taxonomy" id="118510"/>
    <lineage>
        <taxon>Eukaryota</taxon>
        <taxon>Viridiplantae</taxon>
        <taxon>Streptophyta</taxon>
        <taxon>Embryophyta</taxon>
        <taxon>Tracheophyta</taxon>
        <taxon>Spermatophyta</taxon>
        <taxon>Magnoliopsida</taxon>
        <taxon>eudicotyledons</taxon>
        <taxon>Gunneridae</taxon>
        <taxon>Pentapetalae</taxon>
        <taxon>asterids</taxon>
        <taxon>campanulids</taxon>
        <taxon>Asterales</taxon>
        <taxon>Asteraceae</taxon>
        <taxon>Asteroideae</taxon>
        <taxon>Anthemideae</taxon>
        <taxon>Anthemidinae</taxon>
        <taxon>Tanacetum</taxon>
    </lineage>
</organism>
<evidence type="ECO:0000313" key="2">
    <source>
        <dbReference type="EMBL" id="GFD59362.1"/>
    </source>
</evidence>
<feature type="compositionally biased region" description="Low complexity" evidence="1">
    <location>
        <begin position="24"/>
        <end position="43"/>
    </location>
</feature>
<reference evidence="2" key="1">
    <citation type="journal article" date="2019" name="Sci. Rep.">
        <title>Draft genome of Tanacetum cinerariifolium, the natural source of mosquito coil.</title>
        <authorList>
            <person name="Yamashiro T."/>
            <person name="Shiraishi A."/>
            <person name="Satake H."/>
            <person name="Nakayama K."/>
        </authorList>
    </citation>
    <scope>NUCLEOTIDE SEQUENCE</scope>
</reference>
<feature type="non-terminal residue" evidence="2">
    <location>
        <position position="1"/>
    </location>
</feature>
<protein>
    <submittedName>
        <fullName evidence="2">Uncharacterized protein</fullName>
    </submittedName>
</protein>
<proteinExistence type="predicted"/>
<name>A0A699XH30_TANCI</name>
<feature type="region of interest" description="Disordered" evidence="1">
    <location>
        <begin position="1"/>
        <end position="82"/>
    </location>
</feature>
<feature type="non-terminal residue" evidence="2">
    <location>
        <position position="82"/>
    </location>
</feature>
<dbReference type="AlphaFoldDB" id="A0A699XH30"/>
<comment type="caution">
    <text evidence="2">The sequence shown here is derived from an EMBL/GenBank/DDBJ whole genome shotgun (WGS) entry which is preliminary data.</text>
</comment>
<gene>
    <name evidence="2" type="ORF">Tci_931331</name>
</gene>
<dbReference type="EMBL" id="BKCJ011864020">
    <property type="protein sequence ID" value="GFD59362.1"/>
    <property type="molecule type" value="Genomic_DNA"/>
</dbReference>
<accession>A0A699XH30</accession>